<dbReference type="PANTHER" id="PTHR34982">
    <property type="entry name" value="YOP PROTEINS TRANSLOCATION PROTEIN L"/>
    <property type="match status" value="1"/>
</dbReference>
<comment type="caution">
    <text evidence="12">The sequence shown here is derived from an EMBL/GenBank/DDBJ whole genome shotgun (WGS) entry which is preliminary data.</text>
</comment>
<comment type="function">
    <text evidence="1">Needed for flagellar regrowth and assembly.</text>
</comment>
<dbReference type="Proteomes" id="UP000319523">
    <property type="component" value="Unassembled WGS sequence"/>
</dbReference>
<keyword evidence="13" id="KW-1185">Reference proteome</keyword>
<dbReference type="GO" id="GO:0005829">
    <property type="term" value="C:cytosol"/>
    <property type="evidence" value="ECO:0007669"/>
    <property type="project" value="TreeGrafter"/>
</dbReference>
<evidence type="ECO:0000256" key="10">
    <source>
        <dbReference type="SAM" id="MobiDB-lite"/>
    </source>
</evidence>
<dbReference type="PRINTS" id="PR01003">
    <property type="entry name" value="FLGFLIH"/>
</dbReference>
<evidence type="ECO:0000256" key="6">
    <source>
        <dbReference type="ARBA" id="ARBA00022490"/>
    </source>
</evidence>
<keyword evidence="8" id="KW-0653">Protein transport</keyword>
<evidence type="ECO:0000256" key="7">
    <source>
        <dbReference type="ARBA" id="ARBA00022795"/>
    </source>
</evidence>
<dbReference type="GO" id="GO:0009288">
    <property type="term" value="C:bacterial-type flagellum"/>
    <property type="evidence" value="ECO:0007669"/>
    <property type="project" value="InterPro"/>
</dbReference>
<dbReference type="GO" id="GO:0071973">
    <property type="term" value="P:bacterial-type flagellum-dependent cell motility"/>
    <property type="evidence" value="ECO:0007669"/>
    <property type="project" value="InterPro"/>
</dbReference>
<dbReference type="InterPro" id="IPR018035">
    <property type="entry name" value="Flagellar_FliH/T3SS_HrpE"/>
</dbReference>
<comment type="similarity">
    <text evidence="3">Belongs to the FliH family.</text>
</comment>
<evidence type="ECO:0000256" key="8">
    <source>
        <dbReference type="ARBA" id="ARBA00022927"/>
    </source>
</evidence>
<evidence type="ECO:0000259" key="11">
    <source>
        <dbReference type="Pfam" id="PF02108"/>
    </source>
</evidence>
<dbReference type="AlphaFoldDB" id="A0A506V4R0"/>
<evidence type="ECO:0000256" key="3">
    <source>
        <dbReference type="ARBA" id="ARBA00006602"/>
    </source>
</evidence>
<keyword evidence="5" id="KW-0813">Transport</keyword>
<dbReference type="RefSeq" id="WP_141177376.1">
    <property type="nucleotide sequence ID" value="NZ_JBHUFX010000002.1"/>
</dbReference>
<keyword evidence="7" id="KW-1005">Bacterial flagellum biogenesis</keyword>
<dbReference type="GO" id="GO:0015031">
    <property type="term" value="P:protein transport"/>
    <property type="evidence" value="ECO:0007669"/>
    <property type="project" value="UniProtKB-KW"/>
</dbReference>
<keyword evidence="12" id="KW-0966">Cell projection</keyword>
<dbReference type="GO" id="GO:0003774">
    <property type="term" value="F:cytoskeletal motor activity"/>
    <property type="evidence" value="ECO:0007669"/>
    <property type="project" value="InterPro"/>
</dbReference>
<evidence type="ECO:0000256" key="2">
    <source>
        <dbReference type="ARBA" id="ARBA00004496"/>
    </source>
</evidence>
<keyword evidence="6" id="KW-0963">Cytoplasm</keyword>
<accession>A0A506V4R0</accession>
<comment type="subcellular location">
    <subcellularLocation>
        <location evidence="2">Cytoplasm</location>
    </subcellularLocation>
</comment>
<keyword evidence="9" id="KW-1006">Bacterial flagellum protein export</keyword>
<dbReference type="InterPro" id="IPR051472">
    <property type="entry name" value="T3SS_Stator/FliH"/>
</dbReference>
<evidence type="ECO:0000256" key="4">
    <source>
        <dbReference type="ARBA" id="ARBA00016507"/>
    </source>
</evidence>
<dbReference type="InterPro" id="IPR000563">
    <property type="entry name" value="Flag_FliH"/>
</dbReference>
<gene>
    <name evidence="12" type="primary">fliH</name>
    <name evidence="12" type="ORF">FKM52_17145</name>
</gene>
<evidence type="ECO:0000256" key="1">
    <source>
        <dbReference type="ARBA" id="ARBA00003041"/>
    </source>
</evidence>
<evidence type="ECO:0000313" key="13">
    <source>
        <dbReference type="Proteomes" id="UP000319523"/>
    </source>
</evidence>
<dbReference type="PANTHER" id="PTHR34982:SF1">
    <property type="entry name" value="FLAGELLAR ASSEMBLY PROTEIN FLIH"/>
    <property type="match status" value="1"/>
</dbReference>
<name>A0A506V4R0_9GAMM</name>
<organism evidence="12 13">
    <name type="scientific">Mixta tenebrionis</name>
    <dbReference type="NCBI Taxonomy" id="2562439"/>
    <lineage>
        <taxon>Bacteria</taxon>
        <taxon>Pseudomonadati</taxon>
        <taxon>Pseudomonadota</taxon>
        <taxon>Gammaproteobacteria</taxon>
        <taxon>Enterobacterales</taxon>
        <taxon>Erwiniaceae</taxon>
        <taxon>Mixta</taxon>
    </lineage>
</organism>
<sequence>MSDSQSASAWRSWQPEDLCAQDDLAVAFLLTEGEPTAEQQQAELQRLRQQAEQRGLAQGQAKGLEEGRQQGYEQGYREGHQAGLEQGLAEARAQQEKLNAQFATLISSFQTSLNNLEKVIPSRLVQLALMAARAAIGKSLACDSTLLLEKIQSLMQEEPMFQAPAQLWVSAEEFPLIQAQLNEVLAQQGWELHADEAMLPGGCRITSAEGELDATVNGSWQSLCQICREDYVA</sequence>
<feature type="domain" description="Flagellar assembly protein FliH/Type III secretion system HrpE" evidence="11">
    <location>
        <begin position="98"/>
        <end position="222"/>
    </location>
</feature>
<dbReference type="EMBL" id="VHQI01000012">
    <property type="protein sequence ID" value="TPW40648.1"/>
    <property type="molecule type" value="Genomic_DNA"/>
</dbReference>
<feature type="region of interest" description="Disordered" evidence="10">
    <location>
        <begin position="37"/>
        <end position="64"/>
    </location>
</feature>
<proteinExistence type="inferred from homology"/>
<dbReference type="OrthoDB" id="6415116at2"/>
<evidence type="ECO:0000313" key="12">
    <source>
        <dbReference type="EMBL" id="TPW40648.1"/>
    </source>
</evidence>
<dbReference type="Pfam" id="PF02108">
    <property type="entry name" value="FliH"/>
    <property type="match status" value="1"/>
</dbReference>
<keyword evidence="12" id="KW-0282">Flagellum</keyword>
<feature type="compositionally biased region" description="Low complexity" evidence="10">
    <location>
        <begin position="52"/>
        <end position="61"/>
    </location>
</feature>
<evidence type="ECO:0000256" key="5">
    <source>
        <dbReference type="ARBA" id="ARBA00022448"/>
    </source>
</evidence>
<protein>
    <recommendedName>
        <fullName evidence="4">Flagellar assembly protein FliH</fullName>
    </recommendedName>
</protein>
<dbReference type="GO" id="GO:0044781">
    <property type="term" value="P:bacterial-type flagellum organization"/>
    <property type="evidence" value="ECO:0007669"/>
    <property type="project" value="UniProtKB-KW"/>
</dbReference>
<evidence type="ECO:0000256" key="9">
    <source>
        <dbReference type="ARBA" id="ARBA00023225"/>
    </source>
</evidence>
<reference evidence="12 13" key="1">
    <citation type="submission" date="2019-06" db="EMBL/GenBank/DDBJ databases">
        <authorList>
            <person name="Yang Y."/>
        </authorList>
    </citation>
    <scope>NUCLEOTIDE SEQUENCE [LARGE SCALE GENOMIC DNA]</scope>
    <source>
        <strain evidence="12 13">BIT-26</strain>
    </source>
</reference>
<keyword evidence="12" id="KW-0969">Cilium</keyword>